<dbReference type="EMBL" id="JBHUIK010000002">
    <property type="protein sequence ID" value="MFD2213981.1"/>
    <property type="molecule type" value="Genomic_DNA"/>
</dbReference>
<reference evidence="5" key="1">
    <citation type="journal article" date="2019" name="Int. J. Syst. Evol. Microbiol.">
        <title>The Global Catalogue of Microorganisms (GCM) 10K type strain sequencing project: providing services to taxonomists for standard genome sequencing and annotation.</title>
        <authorList>
            <consortium name="The Broad Institute Genomics Platform"/>
            <consortium name="The Broad Institute Genome Sequencing Center for Infectious Disease"/>
            <person name="Wu L."/>
            <person name="Ma J."/>
        </authorList>
    </citation>
    <scope>NUCLEOTIDE SEQUENCE [LARGE SCALE GENOMIC DNA]</scope>
    <source>
        <strain evidence="5">CGMCC 1.15474</strain>
    </source>
</reference>
<proteinExistence type="predicted"/>
<keyword evidence="3" id="KW-0472">Membrane</keyword>
<comment type="subcellular location">
    <subcellularLocation>
        <location evidence="1">Cell surface</location>
    </subcellularLocation>
</comment>
<gene>
    <name evidence="4" type="primary">comGD</name>
    <name evidence="4" type="ORF">ACFSKK_09850</name>
</gene>
<evidence type="ECO:0000256" key="3">
    <source>
        <dbReference type="SAM" id="Phobius"/>
    </source>
</evidence>
<evidence type="ECO:0000313" key="4">
    <source>
        <dbReference type="EMBL" id="MFD2213981.1"/>
    </source>
</evidence>
<evidence type="ECO:0000256" key="1">
    <source>
        <dbReference type="ARBA" id="ARBA00004241"/>
    </source>
</evidence>
<evidence type="ECO:0000313" key="5">
    <source>
        <dbReference type="Proteomes" id="UP001597318"/>
    </source>
</evidence>
<evidence type="ECO:0000256" key="2">
    <source>
        <dbReference type="ARBA" id="ARBA00023287"/>
    </source>
</evidence>
<dbReference type="NCBIfam" id="TIGR02532">
    <property type="entry name" value="IV_pilin_GFxxxE"/>
    <property type="match status" value="1"/>
</dbReference>
<comment type="caution">
    <text evidence="4">The sequence shown here is derived from an EMBL/GenBank/DDBJ whole genome shotgun (WGS) entry which is preliminary data.</text>
</comment>
<dbReference type="PIRSF" id="PIRSF021292">
    <property type="entry name" value="Competence_ComGD"/>
    <property type="match status" value="1"/>
</dbReference>
<name>A0ABW5BYW2_9BACI</name>
<protein>
    <submittedName>
        <fullName evidence="4">Competence type IV pilus minor pilin ComGD</fullName>
    </submittedName>
</protein>
<keyword evidence="3" id="KW-1133">Transmembrane helix</keyword>
<feature type="transmembrane region" description="Helical" evidence="3">
    <location>
        <begin position="20"/>
        <end position="40"/>
    </location>
</feature>
<sequence>MEEHQQPINKNGFTLLETVLVLAIVSSMSLLFIANIVPIYNQKVLDTFLDTFEKDVMYAQQYALVNEEKAYIVFVPSQNKYTIEGTKHGSILIERKYDSRIKIEAEVFSNRITYNPNGSIRASGTMHISYYKQSFKVVFYLGKGRFALQEL</sequence>
<dbReference type="NCBIfam" id="NF040982">
    <property type="entry name" value="ComGD"/>
    <property type="match status" value="1"/>
</dbReference>
<keyword evidence="3" id="KW-0812">Transmembrane</keyword>
<dbReference type="InterPro" id="IPR016785">
    <property type="entry name" value="ComGD"/>
</dbReference>
<keyword evidence="5" id="KW-1185">Reference proteome</keyword>
<organism evidence="4 5">
    <name type="scientific">Metabacillus endolithicus</name>
    <dbReference type="NCBI Taxonomy" id="1535204"/>
    <lineage>
        <taxon>Bacteria</taxon>
        <taxon>Bacillati</taxon>
        <taxon>Bacillota</taxon>
        <taxon>Bacilli</taxon>
        <taxon>Bacillales</taxon>
        <taxon>Bacillaceae</taxon>
        <taxon>Metabacillus</taxon>
    </lineage>
</organism>
<dbReference type="InterPro" id="IPR012902">
    <property type="entry name" value="N_methyl_site"/>
</dbReference>
<accession>A0ABW5BYW2</accession>
<keyword evidence="2" id="KW-0178">Competence</keyword>
<dbReference type="RefSeq" id="WP_247344500.1">
    <property type="nucleotide sequence ID" value="NZ_CP095550.1"/>
</dbReference>
<dbReference type="Proteomes" id="UP001597318">
    <property type="component" value="Unassembled WGS sequence"/>
</dbReference>